<organism evidence="4 5">
    <name type="scientific">Vibrio qingdaonensis</name>
    <dbReference type="NCBI Taxonomy" id="2829491"/>
    <lineage>
        <taxon>Bacteria</taxon>
        <taxon>Pseudomonadati</taxon>
        <taxon>Pseudomonadota</taxon>
        <taxon>Gammaproteobacteria</taxon>
        <taxon>Vibrionales</taxon>
        <taxon>Vibrionaceae</taxon>
        <taxon>Vibrio</taxon>
    </lineage>
</organism>
<protein>
    <submittedName>
        <fullName evidence="4">DsbA family protein</fullName>
    </submittedName>
</protein>
<feature type="signal peptide" evidence="2">
    <location>
        <begin position="1"/>
        <end position="34"/>
    </location>
</feature>
<gene>
    <name evidence="4" type="ORF">MD535_02130</name>
</gene>
<dbReference type="PROSITE" id="PS00194">
    <property type="entry name" value="THIOREDOXIN_1"/>
    <property type="match status" value="1"/>
</dbReference>
<dbReference type="PANTHER" id="PTHR35272">
    <property type="entry name" value="THIOL:DISULFIDE INTERCHANGE PROTEIN DSBC-RELATED"/>
    <property type="match status" value="1"/>
</dbReference>
<dbReference type="InterPro" id="IPR036249">
    <property type="entry name" value="Thioredoxin-like_sf"/>
</dbReference>
<evidence type="ECO:0000259" key="3">
    <source>
        <dbReference type="PROSITE" id="PS51352"/>
    </source>
</evidence>
<dbReference type="InterPro" id="IPR013766">
    <property type="entry name" value="Thioredoxin_domain"/>
</dbReference>
<proteinExistence type="predicted"/>
<sequence>MKNVTHETKYTAMKTFKPFVTLALFTLVSTQSVAGTVTNDTQNKIEDITQMLQENPEVVDNLHQSLMAFIAQQQGITTTLQRYQPHVNSAAHSAFGAMEDPQLTIINVTDYNCPYCKKLDRELEKLAQAYPQIKVVNIYTPLKEHNSPLEYNTASYALNVWRNMPESYAQVHELLVANPRMHSERTMKAIAEKTGTQTQLVQSKVSDELLERNQQFFRDLGLRGTPALVINDQIIPGYLPYPELEKVLKAELNPS</sequence>
<dbReference type="InterPro" id="IPR051470">
    <property type="entry name" value="Thiol:disulfide_interchange"/>
</dbReference>
<comment type="caution">
    <text evidence="4">The sequence shown here is derived from an EMBL/GenBank/DDBJ whole genome shotgun (WGS) entry which is preliminary data.</text>
</comment>
<dbReference type="SUPFAM" id="SSF52833">
    <property type="entry name" value="Thioredoxin-like"/>
    <property type="match status" value="1"/>
</dbReference>
<dbReference type="GO" id="GO:0015036">
    <property type="term" value="F:disulfide oxidoreductase activity"/>
    <property type="evidence" value="ECO:0007669"/>
    <property type="project" value="UniProtKB-ARBA"/>
</dbReference>
<dbReference type="InterPro" id="IPR017937">
    <property type="entry name" value="Thioredoxin_CS"/>
</dbReference>
<dbReference type="EMBL" id="JAKRRY010000002">
    <property type="protein sequence ID" value="MCW8344823.1"/>
    <property type="molecule type" value="Genomic_DNA"/>
</dbReference>
<evidence type="ECO:0000256" key="2">
    <source>
        <dbReference type="SAM" id="SignalP"/>
    </source>
</evidence>
<dbReference type="PROSITE" id="PS51352">
    <property type="entry name" value="THIOREDOXIN_2"/>
    <property type="match status" value="1"/>
</dbReference>
<name>A0A9X3CJY0_9VIBR</name>
<keyword evidence="5" id="KW-1185">Reference proteome</keyword>
<dbReference type="PANTHER" id="PTHR35272:SF3">
    <property type="entry name" value="THIOL:DISULFIDE INTERCHANGE PROTEIN DSBC"/>
    <property type="match status" value="1"/>
</dbReference>
<dbReference type="InterPro" id="IPR001853">
    <property type="entry name" value="DSBA-like_thioredoxin_dom"/>
</dbReference>
<dbReference type="AlphaFoldDB" id="A0A9X3CJY0"/>
<evidence type="ECO:0000256" key="1">
    <source>
        <dbReference type="ARBA" id="ARBA00023284"/>
    </source>
</evidence>
<dbReference type="Proteomes" id="UP001155587">
    <property type="component" value="Unassembled WGS sequence"/>
</dbReference>
<evidence type="ECO:0000313" key="5">
    <source>
        <dbReference type="Proteomes" id="UP001155587"/>
    </source>
</evidence>
<dbReference type="Pfam" id="PF01323">
    <property type="entry name" value="DSBA"/>
    <property type="match status" value="1"/>
</dbReference>
<evidence type="ECO:0000313" key="4">
    <source>
        <dbReference type="EMBL" id="MCW8344823.1"/>
    </source>
</evidence>
<feature type="domain" description="Thioredoxin" evidence="3">
    <location>
        <begin position="26"/>
        <end position="253"/>
    </location>
</feature>
<dbReference type="CDD" id="cd03023">
    <property type="entry name" value="DsbA_Com1_like"/>
    <property type="match status" value="1"/>
</dbReference>
<keyword evidence="2" id="KW-0732">Signal</keyword>
<dbReference type="RefSeq" id="WP_265673290.1">
    <property type="nucleotide sequence ID" value="NZ_JAKRRY010000002.1"/>
</dbReference>
<keyword evidence="1" id="KW-0676">Redox-active center</keyword>
<dbReference type="Gene3D" id="3.40.30.10">
    <property type="entry name" value="Glutaredoxin"/>
    <property type="match status" value="1"/>
</dbReference>
<accession>A0A9X3CJY0</accession>
<reference evidence="4" key="1">
    <citation type="submission" date="2022-02" db="EMBL/GenBank/DDBJ databases">
        <title>Vibrio sp. nov, a new bacterium isolated from seawater.</title>
        <authorList>
            <person name="Yuan Y."/>
        </authorList>
    </citation>
    <scope>NUCLEOTIDE SEQUENCE</scope>
    <source>
        <strain evidence="4">ZSDZ65</strain>
    </source>
</reference>
<feature type="chain" id="PRO_5040996233" evidence="2">
    <location>
        <begin position="35"/>
        <end position="255"/>
    </location>
</feature>